<dbReference type="AlphaFoldDB" id="A0A8X8IYU6"/>
<gene>
    <name evidence="2" type="ORF">POTOM_002065</name>
</gene>
<dbReference type="OrthoDB" id="783251at2759"/>
<keyword evidence="3" id="KW-1185">Reference proteome</keyword>
<feature type="compositionally biased region" description="Low complexity" evidence="1">
    <location>
        <begin position="31"/>
        <end position="47"/>
    </location>
</feature>
<dbReference type="PANTHER" id="PTHR34190:SF4">
    <property type="entry name" value="EXPRESSED PROTEIN"/>
    <property type="match status" value="1"/>
</dbReference>
<accession>A0A8X8IYU6</accession>
<dbReference type="Proteomes" id="UP000886885">
    <property type="component" value="Chromosome 1A"/>
</dbReference>
<reference evidence="2" key="1">
    <citation type="journal article" date="2020" name="bioRxiv">
        <title>Hybrid origin of Populus tomentosa Carr. identified through genome sequencing and phylogenomic analysis.</title>
        <authorList>
            <person name="An X."/>
            <person name="Gao K."/>
            <person name="Chen Z."/>
            <person name="Li J."/>
            <person name="Yang X."/>
            <person name="Yang X."/>
            <person name="Zhou J."/>
            <person name="Guo T."/>
            <person name="Zhao T."/>
            <person name="Huang S."/>
            <person name="Miao D."/>
            <person name="Khan W.U."/>
            <person name="Rao P."/>
            <person name="Ye M."/>
            <person name="Lei B."/>
            <person name="Liao W."/>
            <person name="Wang J."/>
            <person name="Ji L."/>
            <person name="Li Y."/>
            <person name="Guo B."/>
            <person name="Mustafa N.S."/>
            <person name="Li S."/>
            <person name="Yun Q."/>
            <person name="Keller S.R."/>
            <person name="Mao J."/>
            <person name="Zhang R."/>
            <person name="Strauss S.H."/>
        </authorList>
    </citation>
    <scope>NUCLEOTIDE SEQUENCE</scope>
    <source>
        <strain evidence="2">GM15</strain>
        <tissue evidence="2">Leaf</tissue>
    </source>
</reference>
<dbReference type="PANTHER" id="PTHR34190">
    <property type="entry name" value="EXPRESSED PROTEIN"/>
    <property type="match status" value="1"/>
</dbReference>
<proteinExistence type="predicted"/>
<evidence type="ECO:0000313" key="2">
    <source>
        <dbReference type="EMBL" id="KAG6792903.1"/>
    </source>
</evidence>
<evidence type="ECO:0000313" key="3">
    <source>
        <dbReference type="Proteomes" id="UP000886885"/>
    </source>
</evidence>
<protein>
    <submittedName>
        <fullName evidence="2">Uncharacterized protein</fullName>
    </submittedName>
</protein>
<dbReference type="EMBL" id="JAAWWB010000001">
    <property type="protein sequence ID" value="KAG6792903.1"/>
    <property type="molecule type" value="Genomic_DNA"/>
</dbReference>
<name>A0A8X8IYU6_POPTO</name>
<evidence type="ECO:0000256" key="1">
    <source>
        <dbReference type="SAM" id="MobiDB-lite"/>
    </source>
</evidence>
<sequence length="150" mass="16967">MAITEEPILSRLDRLDNMMRELAELGGCNRPPKSSSPSTPSSGTLPSEGKASFVDLSPESLEKHCRPISNVMMETEVKGTLVERLDHLEERVLKVTYCDVLYQLCVQLEGGLEADKHREEGRTEKRKHRKGLKGLVEKIVRGNKKHRDME</sequence>
<organism evidence="2 3">
    <name type="scientific">Populus tomentosa</name>
    <name type="common">Chinese white poplar</name>
    <dbReference type="NCBI Taxonomy" id="118781"/>
    <lineage>
        <taxon>Eukaryota</taxon>
        <taxon>Viridiplantae</taxon>
        <taxon>Streptophyta</taxon>
        <taxon>Embryophyta</taxon>
        <taxon>Tracheophyta</taxon>
        <taxon>Spermatophyta</taxon>
        <taxon>Magnoliopsida</taxon>
        <taxon>eudicotyledons</taxon>
        <taxon>Gunneridae</taxon>
        <taxon>Pentapetalae</taxon>
        <taxon>rosids</taxon>
        <taxon>fabids</taxon>
        <taxon>Malpighiales</taxon>
        <taxon>Salicaceae</taxon>
        <taxon>Saliceae</taxon>
        <taxon>Populus</taxon>
    </lineage>
</organism>
<comment type="caution">
    <text evidence="2">The sequence shown here is derived from an EMBL/GenBank/DDBJ whole genome shotgun (WGS) entry which is preliminary data.</text>
</comment>
<feature type="region of interest" description="Disordered" evidence="1">
    <location>
        <begin position="23"/>
        <end position="53"/>
    </location>
</feature>